<keyword evidence="8" id="KW-1185">Reference proteome</keyword>
<evidence type="ECO:0000259" key="6">
    <source>
        <dbReference type="Pfam" id="PF12896"/>
    </source>
</evidence>
<reference evidence="7 8" key="1">
    <citation type="submission" date="2020-06" db="EMBL/GenBank/DDBJ databases">
        <title>The yeast mating-type switching endonuclease HO is a domesticated member of an unorthodox homing genetic element family.</title>
        <authorList>
            <person name="Coughlan A.Y."/>
            <person name="Lombardi L."/>
            <person name="Braun-Galleani S."/>
            <person name="Martos A.R."/>
            <person name="Galeote V."/>
            <person name="Bigey F."/>
            <person name="Dequin S."/>
            <person name="Byrne K.P."/>
            <person name="Wolfe K.H."/>
        </authorList>
    </citation>
    <scope>NUCLEOTIDE SEQUENCE [LARGE SCALE GENOMIC DNA]</scope>
    <source>
        <strain evidence="7 8">CBS2947</strain>
    </source>
</reference>
<dbReference type="GO" id="GO:0051301">
    <property type="term" value="P:cell division"/>
    <property type="evidence" value="ECO:0007669"/>
    <property type="project" value="UniProtKB-KW"/>
</dbReference>
<evidence type="ECO:0000256" key="2">
    <source>
        <dbReference type="ARBA" id="ARBA00022618"/>
    </source>
</evidence>
<keyword evidence="3" id="KW-0498">Mitosis</keyword>
<evidence type="ECO:0000256" key="3">
    <source>
        <dbReference type="ARBA" id="ARBA00022776"/>
    </source>
</evidence>
<dbReference type="Proteomes" id="UP000510647">
    <property type="component" value="Chromosome 8"/>
</dbReference>
<dbReference type="OrthoDB" id="2110451at2759"/>
<dbReference type="InterPro" id="IPR024790">
    <property type="entry name" value="APC4_long_dom"/>
</dbReference>
<sequence length="610" mass="69750">MVPTDSMSSLDYRSYNPIYPLYAKKENKSLSIVRIADDARIATVAVRDMKLLVSFEWDRITGSHLSVFFQDGSARIHDVFQGGKLMSLLRISTKSVDGALWDRIEITGSEDDGIVKFERDITKVMPKMIRFARDTRQIFILPYEPPNRSWRLATEERDGVKIERPILDVHIVHRDTGELLLMFDGEYVVRLPSQGDRDPLSTSLQAMFAAQRGVYVLFYREGNVESLNLGPVVENSALVDLIKSFITMTQLNRYLQNHLELIQNDLIAPYNEFMEKVCDRAFGYRELREELETLLLTGYISPELEDWLCNTVNEKNCKKLRKLSLEMYQKSTQILTLAFIPACERLILLSEGCRGLVSTIEVLETGSISSITHIEQLTSAAQSILKLALESIQNIKSAELLFQTFWPWFDDRVHEALDEDYKPRLKLDGQSKTGYQIATYLDSQFTHSTHLFKTDSFKTALNNFSTKLTTLKDQQLEPYLLQKCVPKNILQQGNLITAAPLGEKPFIICFITGTKENSPWLSIRLLETSTLDRVANDTPIQLPLGLEGTQIEDIQILKMSTTTIYFKIIILRSQDNKNHSILYQCEITSDLRIVSITMQETPSENTLQRA</sequence>
<dbReference type="GO" id="GO:0034399">
    <property type="term" value="C:nuclear periphery"/>
    <property type="evidence" value="ECO:0007669"/>
    <property type="project" value="TreeGrafter"/>
</dbReference>
<dbReference type="GO" id="GO:0005680">
    <property type="term" value="C:anaphase-promoting complex"/>
    <property type="evidence" value="ECO:0007669"/>
    <property type="project" value="InterPro"/>
</dbReference>
<dbReference type="InterPro" id="IPR024789">
    <property type="entry name" value="APC4"/>
</dbReference>
<keyword evidence="4" id="KW-0833">Ubl conjugation pathway</keyword>
<evidence type="ECO:0000256" key="5">
    <source>
        <dbReference type="ARBA" id="ARBA00023306"/>
    </source>
</evidence>
<dbReference type="AlphaFoldDB" id="A0A7H9HYH2"/>
<proteinExistence type="predicted"/>
<evidence type="ECO:0000313" key="8">
    <source>
        <dbReference type="Proteomes" id="UP000510647"/>
    </source>
</evidence>
<keyword evidence="2" id="KW-0132">Cell division</keyword>
<evidence type="ECO:0000256" key="1">
    <source>
        <dbReference type="ARBA" id="ARBA00016067"/>
    </source>
</evidence>
<dbReference type="GO" id="GO:0031145">
    <property type="term" value="P:anaphase-promoting complex-dependent catabolic process"/>
    <property type="evidence" value="ECO:0007669"/>
    <property type="project" value="InterPro"/>
</dbReference>
<evidence type="ECO:0000256" key="4">
    <source>
        <dbReference type="ARBA" id="ARBA00022786"/>
    </source>
</evidence>
<feature type="domain" description="Anaphase-promoting complex subunit 4 long" evidence="6">
    <location>
        <begin position="236"/>
        <end position="413"/>
    </location>
</feature>
<evidence type="ECO:0000313" key="7">
    <source>
        <dbReference type="EMBL" id="QLQ82423.1"/>
    </source>
</evidence>
<organism evidence="7 8">
    <name type="scientific">Torulaspora globosa</name>
    <dbReference type="NCBI Taxonomy" id="48254"/>
    <lineage>
        <taxon>Eukaryota</taxon>
        <taxon>Fungi</taxon>
        <taxon>Dikarya</taxon>
        <taxon>Ascomycota</taxon>
        <taxon>Saccharomycotina</taxon>
        <taxon>Saccharomycetes</taxon>
        <taxon>Saccharomycetales</taxon>
        <taxon>Saccharomycetaceae</taxon>
        <taxon>Torulaspora</taxon>
    </lineage>
</organism>
<protein>
    <recommendedName>
        <fullName evidence="1">Anaphase-promoting complex subunit 4</fullName>
    </recommendedName>
</protein>
<accession>A0A7H9HYH2</accession>
<dbReference type="EMBL" id="CP059274">
    <property type="protein sequence ID" value="QLQ82423.1"/>
    <property type="molecule type" value="Genomic_DNA"/>
</dbReference>
<name>A0A7H9HYH2_9SACH</name>
<keyword evidence="5" id="KW-0131">Cell cycle</keyword>
<dbReference type="PANTHER" id="PTHR13260:SF0">
    <property type="entry name" value="ANAPHASE-PROMOTING COMPLEX SUBUNIT 4"/>
    <property type="match status" value="1"/>
</dbReference>
<dbReference type="GO" id="GO:0070979">
    <property type="term" value="P:protein K11-linked ubiquitination"/>
    <property type="evidence" value="ECO:0007669"/>
    <property type="project" value="TreeGrafter"/>
</dbReference>
<dbReference type="Pfam" id="PF12896">
    <property type="entry name" value="ANAPC4"/>
    <property type="match status" value="1"/>
</dbReference>
<dbReference type="PANTHER" id="PTHR13260">
    <property type="entry name" value="ANAPHASE PROMOTING COMPLEX SUBUNIT 4 APC4"/>
    <property type="match status" value="1"/>
</dbReference>
<gene>
    <name evidence="7" type="ORF">HG537_0H01850</name>
</gene>